<keyword evidence="1" id="KW-0812">Transmembrane</keyword>
<accession>A0A1G2R3G6</accession>
<protein>
    <recommendedName>
        <fullName evidence="4">DUF5667 domain-containing protein</fullName>
    </recommendedName>
</protein>
<keyword evidence="1" id="KW-0472">Membrane</keyword>
<organism evidence="2 3">
    <name type="scientific">Candidatus Wildermuthbacteria bacterium RIFCSPHIGHO2_02_FULL_47_12</name>
    <dbReference type="NCBI Taxonomy" id="1802451"/>
    <lineage>
        <taxon>Bacteria</taxon>
        <taxon>Candidatus Wildermuthiibacteriota</taxon>
    </lineage>
</organism>
<proteinExistence type="predicted"/>
<gene>
    <name evidence="2" type="ORF">A3C82_02620</name>
</gene>
<feature type="transmembrane region" description="Helical" evidence="1">
    <location>
        <begin position="68"/>
        <end position="86"/>
    </location>
</feature>
<dbReference type="Proteomes" id="UP000176901">
    <property type="component" value="Unassembled WGS sequence"/>
</dbReference>
<comment type="caution">
    <text evidence="2">The sequence shown here is derived from an EMBL/GenBank/DDBJ whole genome shotgun (WGS) entry which is preliminary data.</text>
</comment>
<evidence type="ECO:0000256" key="1">
    <source>
        <dbReference type="SAM" id="Phobius"/>
    </source>
</evidence>
<evidence type="ECO:0000313" key="2">
    <source>
        <dbReference type="EMBL" id="OHA67118.1"/>
    </source>
</evidence>
<dbReference type="STRING" id="1802451.A3C82_02620"/>
<dbReference type="AlphaFoldDB" id="A0A1G2R3G6"/>
<sequence length="250" mass="27772">MEEKDLITKLTLLKEIRPRENWVIFAKTRIFADSKPIAADKDVRSKASNILGEVFETLSFFRYMTKPAYVLPLLAVLVFGGITLQASRNSLPGDALFSVKSAIEKATMSNLELAQQRMGDLKTIAQENKVRNLSETIKEFKASVGEVSKNIAGLVDKDSGRALQAGRDLVQLQKDKAAIEQILGTALDGDTEKELKSATKYLVENELEDLLTRTLTEAQKALLEEGIMAYQAENYELALEMVWKISNAAD</sequence>
<reference evidence="2 3" key="1">
    <citation type="journal article" date="2016" name="Nat. Commun.">
        <title>Thousands of microbial genomes shed light on interconnected biogeochemical processes in an aquifer system.</title>
        <authorList>
            <person name="Anantharaman K."/>
            <person name="Brown C.T."/>
            <person name="Hug L.A."/>
            <person name="Sharon I."/>
            <person name="Castelle C.J."/>
            <person name="Probst A.J."/>
            <person name="Thomas B.C."/>
            <person name="Singh A."/>
            <person name="Wilkins M.J."/>
            <person name="Karaoz U."/>
            <person name="Brodie E.L."/>
            <person name="Williams K.H."/>
            <person name="Hubbard S.S."/>
            <person name="Banfield J.F."/>
        </authorList>
    </citation>
    <scope>NUCLEOTIDE SEQUENCE [LARGE SCALE GENOMIC DNA]</scope>
</reference>
<keyword evidence="1" id="KW-1133">Transmembrane helix</keyword>
<evidence type="ECO:0000313" key="3">
    <source>
        <dbReference type="Proteomes" id="UP000176901"/>
    </source>
</evidence>
<dbReference type="EMBL" id="MHTW01000018">
    <property type="protein sequence ID" value="OHA67118.1"/>
    <property type="molecule type" value="Genomic_DNA"/>
</dbReference>
<evidence type="ECO:0008006" key="4">
    <source>
        <dbReference type="Google" id="ProtNLM"/>
    </source>
</evidence>
<name>A0A1G2R3G6_9BACT</name>